<feature type="transmembrane region" description="Helical" evidence="6">
    <location>
        <begin position="352"/>
        <end position="373"/>
    </location>
</feature>
<evidence type="ECO:0000256" key="2">
    <source>
        <dbReference type="ARBA" id="ARBA00022475"/>
    </source>
</evidence>
<organism evidence="7 8">
    <name type="scientific">Lacticaseibacillus hegangensis</name>
    <dbReference type="NCBI Taxonomy" id="2486010"/>
    <lineage>
        <taxon>Bacteria</taxon>
        <taxon>Bacillati</taxon>
        <taxon>Bacillota</taxon>
        <taxon>Bacilli</taxon>
        <taxon>Lactobacillales</taxon>
        <taxon>Lactobacillaceae</taxon>
        <taxon>Lacticaseibacillus</taxon>
    </lineage>
</organism>
<accession>A0ABW4CYW1</accession>
<dbReference type="InterPro" id="IPR050833">
    <property type="entry name" value="Poly_Biosynth_Transport"/>
</dbReference>
<keyword evidence="2" id="KW-1003">Cell membrane</keyword>
<dbReference type="InterPro" id="IPR024923">
    <property type="entry name" value="PG_synth_SpoVB"/>
</dbReference>
<name>A0ABW4CYW1_9LACO</name>
<evidence type="ECO:0000256" key="6">
    <source>
        <dbReference type="SAM" id="Phobius"/>
    </source>
</evidence>
<dbReference type="RefSeq" id="WP_125757830.1">
    <property type="nucleotide sequence ID" value="NZ_JBHTOK010000056.1"/>
</dbReference>
<dbReference type="PANTHER" id="PTHR30250:SF29">
    <property type="entry name" value="POLYSACCHARIDE BIOSYNTHESIS PROTEIN C-TERMINAL DOMAIN-CONTAINING PROTEIN"/>
    <property type="match status" value="1"/>
</dbReference>
<proteinExistence type="predicted"/>
<evidence type="ECO:0000256" key="4">
    <source>
        <dbReference type="ARBA" id="ARBA00022989"/>
    </source>
</evidence>
<feature type="transmembrane region" description="Helical" evidence="6">
    <location>
        <begin position="475"/>
        <end position="499"/>
    </location>
</feature>
<protein>
    <submittedName>
        <fullName evidence="7">Oligosaccharide flippase family protein</fullName>
    </submittedName>
</protein>
<feature type="transmembrane region" description="Helical" evidence="6">
    <location>
        <begin position="117"/>
        <end position="136"/>
    </location>
</feature>
<keyword evidence="8" id="KW-1185">Reference proteome</keyword>
<sequence length="529" mass="57837">MATKKMSKVMRGAWILSLGGLVAKILSAVYRVPFQNMVGDTGFYAYQQIYPLYGIGMTFALSGFPVYVSKQVAQARDPLAQTEVAHRALVLMTWIGLGMFAVLELGADLIARAMADAGLAPIIRSVGLMFLTMPVLSTARGYFQGTFDMSKTAISQVVEQLIRVGVILLAAWYAVQQAWGPYKMATWAMTGAFFGGVGATLIVLPAYLKATAGRRAKPTPWREYGHLLDRFVKEGGSIALFSALLILLQLVDSFTVTRGLIAQGMVPEAARALKGVYDRGQPLVQLGLVVATSLSTTLLPSLSRSVARGHWAAFKQTARQLIRFNFGLSLAAAAGLIALMPNVNRLLFGDTVLTGTLRVYTLCIVLVALINAFNAVLQSLNRFRYTSYGLVAGLVVKVLANPFLTVRYGAFGAAVATVLSLAVITVLLYIQLPHSLQGVDPRWFNLRLMLVVGPMSEAVHLVAVHMQPQNRVETLWVFIVAVPLGVVLFVILGAIFHLYTVREVLAIPYGRKFMKWWQHRFGKDTHAIR</sequence>
<dbReference type="CDD" id="cd13124">
    <property type="entry name" value="MATE_SpoVB_like"/>
    <property type="match status" value="1"/>
</dbReference>
<feature type="transmembrane region" description="Helical" evidence="6">
    <location>
        <begin position="187"/>
        <end position="210"/>
    </location>
</feature>
<feature type="transmembrane region" description="Helical" evidence="6">
    <location>
        <begin position="231"/>
        <end position="251"/>
    </location>
</feature>
<keyword evidence="5 6" id="KW-0472">Membrane</keyword>
<evidence type="ECO:0000256" key="5">
    <source>
        <dbReference type="ARBA" id="ARBA00023136"/>
    </source>
</evidence>
<gene>
    <name evidence="7" type="ORF">ACFQ5K_06480</name>
</gene>
<keyword evidence="3 6" id="KW-0812">Transmembrane</keyword>
<feature type="transmembrane region" description="Helical" evidence="6">
    <location>
        <begin position="89"/>
        <end position="111"/>
    </location>
</feature>
<dbReference type="PANTHER" id="PTHR30250">
    <property type="entry name" value="PST FAMILY PREDICTED COLANIC ACID TRANSPORTER"/>
    <property type="match status" value="1"/>
</dbReference>
<feature type="transmembrane region" description="Helical" evidence="6">
    <location>
        <begin position="157"/>
        <end position="175"/>
    </location>
</feature>
<dbReference type="Pfam" id="PF01943">
    <property type="entry name" value="Polysacc_synt"/>
    <property type="match status" value="1"/>
</dbReference>
<feature type="transmembrane region" description="Helical" evidence="6">
    <location>
        <begin position="51"/>
        <end position="68"/>
    </location>
</feature>
<evidence type="ECO:0000313" key="8">
    <source>
        <dbReference type="Proteomes" id="UP001597212"/>
    </source>
</evidence>
<dbReference type="EMBL" id="JBHTOK010000056">
    <property type="protein sequence ID" value="MFD1441012.1"/>
    <property type="molecule type" value="Genomic_DNA"/>
</dbReference>
<evidence type="ECO:0000256" key="1">
    <source>
        <dbReference type="ARBA" id="ARBA00004651"/>
    </source>
</evidence>
<reference evidence="8" key="1">
    <citation type="journal article" date="2019" name="Int. J. Syst. Evol. Microbiol.">
        <title>The Global Catalogue of Microorganisms (GCM) 10K type strain sequencing project: providing services to taxonomists for standard genome sequencing and annotation.</title>
        <authorList>
            <consortium name="The Broad Institute Genomics Platform"/>
            <consortium name="The Broad Institute Genome Sequencing Center for Infectious Disease"/>
            <person name="Wu L."/>
            <person name="Ma J."/>
        </authorList>
    </citation>
    <scope>NUCLEOTIDE SEQUENCE [LARGE SCALE GENOMIC DNA]</scope>
    <source>
        <strain evidence="8">CCM 8912</strain>
    </source>
</reference>
<feature type="transmembrane region" description="Helical" evidence="6">
    <location>
        <begin position="444"/>
        <end position="463"/>
    </location>
</feature>
<comment type="subcellular location">
    <subcellularLocation>
        <location evidence="1">Cell membrane</location>
        <topology evidence="1">Multi-pass membrane protein</topology>
    </subcellularLocation>
</comment>
<feature type="transmembrane region" description="Helical" evidence="6">
    <location>
        <begin position="410"/>
        <end position="432"/>
    </location>
</feature>
<feature type="transmembrane region" description="Helical" evidence="6">
    <location>
        <begin position="385"/>
        <end position="404"/>
    </location>
</feature>
<comment type="caution">
    <text evidence="7">The sequence shown here is derived from an EMBL/GenBank/DDBJ whole genome shotgun (WGS) entry which is preliminary data.</text>
</comment>
<evidence type="ECO:0000313" key="7">
    <source>
        <dbReference type="EMBL" id="MFD1441012.1"/>
    </source>
</evidence>
<feature type="transmembrane region" description="Helical" evidence="6">
    <location>
        <begin position="283"/>
        <end position="302"/>
    </location>
</feature>
<evidence type="ECO:0000256" key="3">
    <source>
        <dbReference type="ARBA" id="ARBA00022692"/>
    </source>
</evidence>
<feature type="transmembrane region" description="Helical" evidence="6">
    <location>
        <begin position="322"/>
        <end position="340"/>
    </location>
</feature>
<keyword evidence="4 6" id="KW-1133">Transmembrane helix</keyword>
<dbReference type="InterPro" id="IPR002797">
    <property type="entry name" value="Polysacc_synth"/>
</dbReference>
<dbReference type="Proteomes" id="UP001597212">
    <property type="component" value="Unassembled WGS sequence"/>
</dbReference>